<accession>E6PJT7</accession>
<sequence>MGDLPAQPGLVAPHRRTALRMPSCQDMPHNFRNTSELTLRLSYTYTGFPLKFWSRRP</sequence>
<gene>
    <name evidence="1" type="ORF">CARN2_0623</name>
</gene>
<evidence type="ECO:0000313" key="1">
    <source>
        <dbReference type="EMBL" id="CBH95236.1"/>
    </source>
</evidence>
<dbReference type="EMBL" id="CABM01000002">
    <property type="protein sequence ID" value="CBH95236.1"/>
    <property type="molecule type" value="Genomic_DNA"/>
</dbReference>
<name>E6PJT7_9ZZZZ</name>
<comment type="caution">
    <text evidence="1">The sequence shown here is derived from an EMBL/GenBank/DDBJ whole genome shotgun (WGS) entry which is preliminary data.</text>
</comment>
<reference evidence="1" key="1">
    <citation type="submission" date="2009-10" db="EMBL/GenBank/DDBJ databases">
        <title>Diversity of trophic interactions inside an arsenic-rich microbial ecosystem.</title>
        <authorList>
            <person name="Bertin P.N."/>
            <person name="Heinrich-Salmeron A."/>
            <person name="Pelletier E."/>
            <person name="Goulhen-Chollet F."/>
            <person name="Arsene-Ploetze F."/>
            <person name="Gallien S."/>
            <person name="Calteau A."/>
            <person name="Vallenet D."/>
            <person name="Casiot C."/>
            <person name="Chane-Woon-Ming B."/>
            <person name="Giloteaux L."/>
            <person name="Barakat M."/>
            <person name="Bonnefoy V."/>
            <person name="Bruneel O."/>
            <person name="Chandler M."/>
            <person name="Cleiss J."/>
            <person name="Duran R."/>
            <person name="Elbaz-Poulichet F."/>
            <person name="Fonknechten N."/>
            <person name="Lauga B."/>
            <person name="Mornico D."/>
            <person name="Ortet P."/>
            <person name="Schaeffer C."/>
            <person name="Siguier P."/>
            <person name="Alexander Thil Smith A."/>
            <person name="Van Dorsselaer A."/>
            <person name="Weissenbach J."/>
            <person name="Medigue C."/>
            <person name="Le Paslier D."/>
        </authorList>
    </citation>
    <scope>NUCLEOTIDE SEQUENCE</scope>
</reference>
<proteinExistence type="predicted"/>
<protein>
    <submittedName>
        <fullName evidence="1">Uncharacterized protein</fullName>
    </submittedName>
</protein>
<dbReference type="AlphaFoldDB" id="E6PJT7"/>
<organism evidence="1">
    <name type="scientific">mine drainage metagenome</name>
    <dbReference type="NCBI Taxonomy" id="410659"/>
    <lineage>
        <taxon>unclassified sequences</taxon>
        <taxon>metagenomes</taxon>
        <taxon>ecological metagenomes</taxon>
    </lineage>
</organism>